<feature type="domain" description="tRNA(Ile)-lysidine/2-thiocytidine synthase N-terminal" evidence="7">
    <location>
        <begin position="23"/>
        <end position="202"/>
    </location>
</feature>
<keyword evidence="6" id="KW-0963">Cytoplasm</keyword>
<evidence type="ECO:0000256" key="1">
    <source>
        <dbReference type="ARBA" id="ARBA00022598"/>
    </source>
</evidence>
<dbReference type="InterPro" id="IPR012795">
    <property type="entry name" value="tRNA_Ile_lys_synt_N"/>
</dbReference>
<dbReference type="STRING" id="1566387.QV13_28390"/>
<dbReference type="GO" id="GO:0032267">
    <property type="term" value="F:tRNA(Ile)-lysidine synthase activity"/>
    <property type="evidence" value="ECO:0007669"/>
    <property type="project" value="UniProtKB-EC"/>
</dbReference>
<protein>
    <recommendedName>
        <fullName evidence="6">tRNA(Ile)-lysidine synthase</fullName>
        <ecNumber evidence="6">6.3.4.19</ecNumber>
    </recommendedName>
    <alternativeName>
        <fullName evidence="6">tRNA(Ile)-2-lysyl-cytidine synthase</fullName>
    </alternativeName>
    <alternativeName>
        <fullName evidence="6">tRNA(Ile)-lysidine synthetase</fullName>
    </alternativeName>
</protein>
<dbReference type="SUPFAM" id="SSF52402">
    <property type="entry name" value="Adenine nucleotide alpha hydrolases-like"/>
    <property type="match status" value="1"/>
</dbReference>
<dbReference type="InterPro" id="IPR014729">
    <property type="entry name" value="Rossmann-like_a/b/a_fold"/>
</dbReference>
<evidence type="ECO:0000313" key="9">
    <source>
        <dbReference type="Proteomes" id="UP000094412"/>
    </source>
</evidence>
<evidence type="ECO:0000256" key="5">
    <source>
        <dbReference type="ARBA" id="ARBA00048539"/>
    </source>
</evidence>
<dbReference type="PANTHER" id="PTHR43033:SF1">
    <property type="entry name" value="TRNA(ILE)-LYSIDINE SYNTHASE-RELATED"/>
    <property type="match status" value="1"/>
</dbReference>
<accession>A0A1C2DF74</accession>
<dbReference type="PANTHER" id="PTHR43033">
    <property type="entry name" value="TRNA(ILE)-LYSIDINE SYNTHASE-RELATED"/>
    <property type="match status" value="1"/>
</dbReference>
<comment type="function">
    <text evidence="6">Ligates lysine onto the cytidine present at position 34 of the AUA codon-specific tRNA(Ile) that contains the anticodon CAU, in an ATP-dependent manner. Cytidine is converted to lysidine, thus changing the amino acid specificity of the tRNA from methionine to isoleucine.</text>
</comment>
<comment type="subcellular location">
    <subcellularLocation>
        <location evidence="6">Cytoplasm</location>
    </subcellularLocation>
</comment>
<reference evidence="8 9" key="1">
    <citation type="submission" date="2016-08" db="EMBL/GenBank/DDBJ databases">
        <title>Whole genome sequence of Mesorhizobium sp. strain UASWS1009 isolated from industrial sewage.</title>
        <authorList>
            <person name="Crovadore J."/>
            <person name="Calmin G."/>
            <person name="Chablais R."/>
            <person name="Cochard B."/>
            <person name="Lefort F."/>
        </authorList>
    </citation>
    <scope>NUCLEOTIDE SEQUENCE [LARGE SCALE GENOMIC DNA]</scope>
    <source>
        <strain evidence="8 9">UASWS1009</strain>
    </source>
</reference>
<dbReference type="Proteomes" id="UP000094412">
    <property type="component" value="Unassembled WGS sequence"/>
</dbReference>
<comment type="domain">
    <text evidence="6">The N-terminal region contains the highly conserved SGGXDS motif, predicted to be a P-loop motif involved in ATP binding.</text>
</comment>
<dbReference type="InterPro" id="IPR012094">
    <property type="entry name" value="tRNA_Ile_lys_synt"/>
</dbReference>
<evidence type="ECO:0000313" key="8">
    <source>
        <dbReference type="EMBL" id="OCX13411.1"/>
    </source>
</evidence>
<keyword evidence="9" id="KW-1185">Reference proteome</keyword>
<dbReference type="Gene3D" id="3.40.50.620">
    <property type="entry name" value="HUPs"/>
    <property type="match status" value="1"/>
</dbReference>
<dbReference type="EMBL" id="MDEO01000036">
    <property type="protein sequence ID" value="OCX13411.1"/>
    <property type="molecule type" value="Genomic_DNA"/>
</dbReference>
<proteinExistence type="inferred from homology"/>
<evidence type="ECO:0000256" key="6">
    <source>
        <dbReference type="HAMAP-Rule" id="MF_01161"/>
    </source>
</evidence>
<feature type="binding site" evidence="6">
    <location>
        <begin position="27"/>
        <end position="32"/>
    </location>
    <ligand>
        <name>ATP</name>
        <dbReference type="ChEBI" id="CHEBI:30616"/>
    </ligand>
</feature>
<name>A0A1C2DF74_9HYPH</name>
<dbReference type="InterPro" id="IPR011063">
    <property type="entry name" value="TilS/TtcA_N"/>
</dbReference>
<dbReference type="Pfam" id="PF01171">
    <property type="entry name" value="ATP_bind_3"/>
    <property type="match status" value="1"/>
</dbReference>
<dbReference type="AlphaFoldDB" id="A0A1C2DF74"/>
<comment type="catalytic activity">
    <reaction evidence="5 6">
        <text>cytidine(34) in tRNA(Ile2) + L-lysine + ATP = lysidine(34) in tRNA(Ile2) + AMP + diphosphate + H(+)</text>
        <dbReference type="Rhea" id="RHEA:43744"/>
        <dbReference type="Rhea" id="RHEA-COMP:10625"/>
        <dbReference type="Rhea" id="RHEA-COMP:10670"/>
        <dbReference type="ChEBI" id="CHEBI:15378"/>
        <dbReference type="ChEBI" id="CHEBI:30616"/>
        <dbReference type="ChEBI" id="CHEBI:32551"/>
        <dbReference type="ChEBI" id="CHEBI:33019"/>
        <dbReference type="ChEBI" id="CHEBI:82748"/>
        <dbReference type="ChEBI" id="CHEBI:83665"/>
        <dbReference type="ChEBI" id="CHEBI:456215"/>
        <dbReference type="EC" id="6.3.4.19"/>
    </reaction>
</comment>
<dbReference type="HAMAP" id="MF_01161">
    <property type="entry name" value="tRNA_Ile_lys_synt"/>
    <property type="match status" value="1"/>
</dbReference>
<organism evidence="8 9">
    <name type="scientific">Mesorhizobium hungaricum</name>
    <dbReference type="NCBI Taxonomy" id="1566387"/>
    <lineage>
        <taxon>Bacteria</taxon>
        <taxon>Pseudomonadati</taxon>
        <taxon>Pseudomonadota</taxon>
        <taxon>Alphaproteobacteria</taxon>
        <taxon>Hyphomicrobiales</taxon>
        <taxon>Phyllobacteriaceae</taxon>
        <taxon>Mesorhizobium</taxon>
    </lineage>
</organism>
<dbReference type="GO" id="GO:0006400">
    <property type="term" value="P:tRNA modification"/>
    <property type="evidence" value="ECO:0007669"/>
    <property type="project" value="UniProtKB-UniRule"/>
</dbReference>
<evidence type="ECO:0000259" key="7">
    <source>
        <dbReference type="Pfam" id="PF01171"/>
    </source>
</evidence>
<gene>
    <name evidence="6" type="primary">tilS</name>
    <name evidence="8" type="ORF">QV13_28390</name>
</gene>
<comment type="caution">
    <text evidence="8">The sequence shown here is derived from an EMBL/GenBank/DDBJ whole genome shotgun (WGS) entry which is preliminary data.</text>
</comment>
<evidence type="ECO:0000256" key="2">
    <source>
        <dbReference type="ARBA" id="ARBA00022694"/>
    </source>
</evidence>
<evidence type="ECO:0000256" key="3">
    <source>
        <dbReference type="ARBA" id="ARBA00022741"/>
    </source>
</evidence>
<dbReference type="EC" id="6.3.4.19" evidence="6"/>
<dbReference type="CDD" id="cd01992">
    <property type="entry name" value="TilS_N"/>
    <property type="match status" value="1"/>
</dbReference>
<dbReference type="OrthoDB" id="9807403at2"/>
<sequence length="455" mass="48616">MAHIGPLSEHPLFSHIDFGQGAVAAVSGGSDSTALLVLLKDHLDRSVPSARLLAVTVDHGLRPDSIAEAQEVARLCARLGIAHRIVVWEGAKPSTGLPAAAREARYRLLADAARHAGLGMVLTGHTADDQAETVLMRQARDQGRGLAGMAPATLFDGDIWILRPLLAERRDALRTLLRARGLGWIDDPTNVDGRFERPRLRTALGSDGRRFDELFAIAGKAAAEREYLGRRAARLIDVHASRPTRGLIRLDPVFANTDDPAASIYALRVLLAVVGGISFLPDEERATVLFHRLKGLGHRATLSRTVADSRRSGIFLRRETRGLPTDMPAVSDTVWDGRYRITFNDAARDCVIAPFGQMAAKTFADETVSGTPSSLFYAALATEPALWRDGTCLGLVGEAGKPTVGAALPIASPFARFLPGFDLGLARAVAKLIGGAVVGEPPLVVRRGAKATANA</sequence>
<dbReference type="GO" id="GO:0005737">
    <property type="term" value="C:cytoplasm"/>
    <property type="evidence" value="ECO:0007669"/>
    <property type="project" value="UniProtKB-SubCell"/>
</dbReference>
<dbReference type="NCBIfam" id="TIGR02432">
    <property type="entry name" value="lysidine_TilS_N"/>
    <property type="match status" value="1"/>
</dbReference>
<keyword evidence="2 6" id="KW-0819">tRNA processing</keyword>
<comment type="similarity">
    <text evidence="6">Belongs to the tRNA(Ile)-lysidine synthase family.</text>
</comment>
<evidence type="ECO:0000256" key="4">
    <source>
        <dbReference type="ARBA" id="ARBA00022840"/>
    </source>
</evidence>
<keyword evidence="1 6" id="KW-0436">Ligase</keyword>
<keyword evidence="4 6" id="KW-0067">ATP-binding</keyword>
<dbReference type="GO" id="GO:0005524">
    <property type="term" value="F:ATP binding"/>
    <property type="evidence" value="ECO:0007669"/>
    <property type="project" value="UniProtKB-UniRule"/>
</dbReference>
<keyword evidence="3 6" id="KW-0547">Nucleotide-binding</keyword>